<name>A0A6A6E5V1_9PEZI</name>
<evidence type="ECO:0000256" key="1">
    <source>
        <dbReference type="SAM" id="MobiDB-lite"/>
    </source>
</evidence>
<evidence type="ECO:0000313" key="3">
    <source>
        <dbReference type="Proteomes" id="UP000800200"/>
    </source>
</evidence>
<accession>A0A6A6E5V1</accession>
<sequence>MPGSNGLLRLRTPEPSSNLNPYRRCMRIHARSHFHRFLKSNRTKEKEGQGMVNKLGEPPPPLLKGESDKEKKENGVAHKLRKIFGSAKKGAGLGEREYWEEEEEITALHQRQVWGKAKEEKKERKPKKSEVILDSLSSGYGQGKGILAGYRI</sequence>
<feature type="region of interest" description="Disordered" evidence="1">
    <location>
        <begin position="39"/>
        <end position="72"/>
    </location>
</feature>
<feature type="region of interest" description="Disordered" evidence="1">
    <location>
        <begin position="114"/>
        <end position="135"/>
    </location>
</feature>
<dbReference type="EMBL" id="ML994629">
    <property type="protein sequence ID" value="KAF2186533.1"/>
    <property type="molecule type" value="Genomic_DNA"/>
</dbReference>
<evidence type="ECO:0000313" key="2">
    <source>
        <dbReference type="EMBL" id="KAF2186533.1"/>
    </source>
</evidence>
<dbReference type="AlphaFoldDB" id="A0A6A6E5V1"/>
<organism evidence="2 3">
    <name type="scientific">Zopfia rhizophila CBS 207.26</name>
    <dbReference type="NCBI Taxonomy" id="1314779"/>
    <lineage>
        <taxon>Eukaryota</taxon>
        <taxon>Fungi</taxon>
        <taxon>Dikarya</taxon>
        <taxon>Ascomycota</taxon>
        <taxon>Pezizomycotina</taxon>
        <taxon>Dothideomycetes</taxon>
        <taxon>Dothideomycetes incertae sedis</taxon>
        <taxon>Zopfiaceae</taxon>
        <taxon>Zopfia</taxon>
    </lineage>
</organism>
<keyword evidence="3" id="KW-1185">Reference proteome</keyword>
<dbReference type="Proteomes" id="UP000800200">
    <property type="component" value="Unassembled WGS sequence"/>
</dbReference>
<protein>
    <submittedName>
        <fullName evidence="2">Uncharacterized protein</fullName>
    </submittedName>
</protein>
<proteinExistence type="predicted"/>
<gene>
    <name evidence="2" type="ORF">K469DRAFT_749633</name>
</gene>
<feature type="region of interest" description="Disordered" evidence="1">
    <location>
        <begin position="1"/>
        <end position="21"/>
    </location>
</feature>
<feature type="compositionally biased region" description="Basic and acidic residues" evidence="1">
    <location>
        <begin position="116"/>
        <end position="131"/>
    </location>
</feature>
<reference evidence="2" key="1">
    <citation type="journal article" date="2020" name="Stud. Mycol.">
        <title>101 Dothideomycetes genomes: a test case for predicting lifestyles and emergence of pathogens.</title>
        <authorList>
            <person name="Haridas S."/>
            <person name="Albert R."/>
            <person name="Binder M."/>
            <person name="Bloem J."/>
            <person name="Labutti K."/>
            <person name="Salamov A."/>
            <person name="Andreopoulos B."/>
            <person name="Baker S."/>
            <person name="Barry K."/>
            <person name="Bills G."/>
            <person name="Bluhm B."/>
            <person name="Cannon C."/>
            <person name="Castanera R."/>
            <person name="Culley D."/>
            <person name="Daum C."/>
            <person name="Ezra D."/>
            <person name="Gonzalez J."/>
            <person name="Henrissat B."/>
            <person name="Kuo A."/>
            <person name="Liang C."/>
            <person name="Lipzen A."/>
            <person name="Lutzoni F."/>
            <person name="Magnuson J."/>
            <person name="Mondo S."/>
            <person name="Nolan M."/>
            <person name="Ohm R."/>
            <person name="Pangilinan J."/>
            <person name="Park H.-J."/>
            <person name="Ramirez L."/>
            <person name="Alfaro M."/>
            <person name="Sun H."/>
            <person name="Tritt A."/>
            <person name="Yoshinaga Y."/>
            <person name="Zwiers L.-H."/>
            <person name="Turgeon B."/>
            <person name="Goodwin S."/>
            <person name="Spatafora J."/>
            <person name="Crous P."/>
            <person name="Grigoriev I."/>
        </authorList>
    </citation>
    <scope>NUCLEOTIDE SEQUENCE</scope>
    <source>
        <strain evidence="2">CBS 207.26</strain>
    </source>
</reference>